<evidence type="ECO:0000313" key="1">
    <source>
        <dbReference type="EMBL" id="MFC5642619.1"/>
    </source>
</evidence>
<protein>
    <submittedName>
        <fullName evidence="1">Uncharacterized protein</fullName>
    </submittedName>
</protein>
<dbReference type="EMBL" id="JBHSOC010000021">
    <property type="protein sequence ID" value="MFC5642619.1"/>
    <property type="molecule type" value="Genomic_DNA"/>
</dbReference>
<reference evidence="2" key="1">
    <citation type="journal article" date="2019" name="Int. J. Syst. Evol. Microbiol.">
        <title>The Global Catalogue of Microorganisms (GCM) 10K type strain sequencing project: providing services to taxonomists for standard genome sequencing and annotation.</title>
        <authorList>
            <consortium name="The Broad Institute Genomics Platform"/>
            <consortium name="The Broad Institute Genome Sequencing Center for Infectious Disease"/>
            <person name="Wu L."/>
            <person name="Ma J."/>
        </authorList>
    </citation>
    <scope>NUCLEOTIDE SEQUENCE [LARGE SCALE GENOMIC DNA]</scope>
    <source>
        <strain evidence="2">CGMCC 4.1622</strain>
    </source>
</reference>
<keyword evidence="2" id="KW-1185">Reference proteome</keyword>
<name>A0ABW0VCP3_9ACTN</name>
<gene>
    <name evidence="1" type="ORF">ACFPZF_14820</name>
</gene>
<proteinExistence type="predicted"/>
<dbReference type="RefSeq" id="WP_346145979.1">
    <property type="nucleotide sequence ID" value="NZ_BAAAUA010000025.1"/>
</dbReference>
<evidence type="ECO:0000313" key="2">
    <source>
        <dbReference type="Proteomes" id="UP001596066"/>
    </source>
</evidence>
<accession>A0ABW0VCP3</accession>
<dbReference type="Proteomes" id="UP001596066">
    <property type="component" value="Unassembled WGS sequence"/>
</dbReference>
<comment type="caution">
    <text evidence="1">The sequence shown here is derived from an EMBL/GenBank/DDBJ whole genome shotgun (WGS) entry which is preliminary data.</text>
</comment>
<sequence>MATAPGPSRSTRWTVSRLARAVHRAGAPQPSPAPDRTAQLTALAVVLADASAEQPLADWAVAACGEAGPVPAAVAQTAGRQAARYSQLAGRLRALPADGEVAALRERALRLVAYHQWMLRQCANLAFTTHPDERTEEARRRINGLGAPGNRLRELHEQVRAEAARALEETARF</sequence>
<organism evidence="1 2">
    <name type="scientific">Kitasatospora cinereorecta</name>
    <dbReference type="NCBI Taxonomy" id="285560"/>
    <lineage>
        <taxon>Bacteria</taxon>
        <taxon>Bacillati</taxon>
        <taxon>Actinomycetota</taxon>
        <taxon>Actinomycetes</taxon>
        <taxon>Kitasatosporales</taxon>
        <taxon>Streptomycetaceae</taxon>
        <taxon>Kitasatospora</taxon>
    </lineage>
</organism>